<reference evidence="1 2" key="1">
    <citation type="submission" date="2023-05" db="EMBL/GenBank/DDBJ databases">
        <authorList>
            <person name="Gao F."/>
        </authorList>
    </citation>
    <scope>NUCLEOTIDE SEQUENCE [LARGE SCALE GENOMIC DNA]</scope>
    <source>
        <strain evidence="1 2">MIMF12</strain>
    </source>
</reference>
<organism evidence="1 2">
    <name type="scientific">Deinococcus rhizophilus</name>
    <dbReference type="NCBI Taxonomy" id="3049544"/>
    <lineage>
        <taxon>Bacteria</taxon>
        <taxon>Thermotogati</taxon>
        <taxon>Deinococcota</taxon>
        <taxon>Deinococci</taxon>
        <taxon>Deinococcales</taxon>
        <taxon>Deinococcaceae</taxon>
        <taxon>Deinococcus</taxon>
    </lineage>
</organism>
<proteinExistence type="predicted"/>
<protein>
    <submittedName>
        <fullName evidence="1">Uncharacterized protein</fullName>
    </submittedName>
</protein>
<dbReference type="EMBL" id="JASNGB010000219">
    <property type="protein sequence ID" value="MDL2345520.1"/>
    <property type="molecule type" value="Genomic_DNA"/>
</dbReference>
<evidence type="ECO:0000313" key="2">
    <source>
        <dbReference type="Proteomes" id="UP001302059"/>
    </source>
</evidence>
<sequence>MLISLPMPRGASPRGVAWRGTVVGTLGLVGEALRDMTGPASLLHGLLLPAWFAAVGWRLSRLARA</sequence>
<dbReference type="Proteomes" id="UP001302059">
    <property type="component" value="Unassembled WGS sequence"/>
</dbReference>
<evidence type="ECO:0000313" key="1">
    <source>
        <dbReference type="EMBL" id="MDL2345520.1"/>
    </source>
</evidence>
<keyword evidence="2" id="KW-1185">Reference proteome</keyword>
<gene>
    <name evidence="1" type="ORF">QOL99_15380</name>
</gene>
<dbReference type="RefSeq" id="WP_285525111.1">
    <property type="nucleotide sequence ID" value="NZ_JASNGB010000219.1"/>
</dbReference>
<accession>A0ABT7JKD3</accession>
<comment type="caution">
    <text evidence="1">The sequence shown here is derived from an EMBL/GenBank/DDBJ whole genome shotgun (WGS) entry which is preliminary data.</text>
</comment>
<name>A0ABT7JKD3_9DEIO</name>